<feature type="domain" description="N-acetyltransferase" evidence="1">
    <location>
        <begin position="71"/>
        <end position="207"/>
    </location>
</feature>
<organism evidence="2 3">
    <name type="scientific">Clostridium grantii DSM 8605</name>
    <dbReference type="NCBI Taxonomy" id="1121316"/>
    <lineage>
        <taxon>Bacteria</taxon>
        <taxon>Bacillati</taxon>
        <taxon>Bacillota</taxon>
        <taxon>Clostridia</taxon>
        <taxon>Eubacteriales</taxon>
        <taxon>Clostridiaceae</taxon>
        <taxon>Clostridium</taxon>
    </lineage>
</organism>
<keyword evidence="3" id="KW-1185">Reference proteome</keyword>
<evidence type="ECO:0000259" key="1">
    <source>
        <dbReference type="PROSITE" id="PS51186"/>
    </source>
</evidence>
<dbReference type="AlphaFoldDB" id="A0A1M5WPC5"/>
<protein>
    <submittedName>
        <fullName evidence="2">Acetyltransferase (GNAT) domain-containing protein</fullName>
    </submittedName>
</protein>
<dbReference type="EMBL" id="FQXM01000019">
    <property type="protein sequence ID" value="SHH89436.1"/>
    <property type="molecule type" value="Genomic_DNA"/>
</dbReference>
<proteinExistence type="predicted"/>
<dbReference type="SUPFAM" id="SSF55729">
    <property type="entry name" value="Acyl-CoA N-acyltransferases (Nat)"/>
    <property type="match status" value="1"/>
</dbReference>
<dbReference type="STRING" id="1121316.SAMN02745207_03033"/>
<reference evidence="2 3" key="1">
    <citation type="submission" date="2016-11" db="EMBL/GenBank/DDBJ databases">
        <authorList>
            <person name="Jaros S."/>
            <person name="Januszkiewicz K."/>
            <person name="Wedrychowicz H."/>
        </authorList>
    </citation>
    <scope>NUCLEOTIDE SEQUENCE [LARGE SCALE GENOMIC DNA]</scope>
    <source>
        <strain evidence="2 3">DSM 8605</strain>
    </source>
</reference>
<dbReference type="CDD" id="cd04301">
    <property type="entry name" value="NAT_SF"/>
    <property type="match status" value="1"/>
</dbReference>
<dbReference type="Proteomes" id="UP000184447">
    <property type="component" value="Unassembled WGS sequence"/>
</dbReference>
<evidence type="ECO:0000313" key="2">
    <source>
        <dbReference type="EMBL" id="SHH89436.1"/>
    </source>
</evidence>
<dbReference type="GO" id="GO:0016747">
    <property type="term" value="F:acyltransferase activity, transferring groups other than amino-acyl groups"/>
    <property type="evidence" value="ECO:0007669"/>
    <property type="project" value="InterPro"/>
</dbReference>
<accession>A0A1M5WPC5</accession>
<dbReference type="Pfam" id="PF13673">
    <property type="entry name" value="Acetyltransf_10"/>
    <property type="match status" value="1"/>
</dbReference>
<name>A0A1M5WPC5_9CLOT</name>
<dbReference type="PROSITE" id="PS51186">
    <property type="entry name" value="GNAT"/>
    <property type="match status" value="1"/>
</dbReference>
<keyword evidence="2" id="KW-0808">Transferase</keyword>
<sequence>MNKTHFCTCTDLDCKFNPHNHSLGCDLCIKKCLKEGEIPSCFFKAIHDDISETKDFTYKGFGDFFVKHGKTNEMIVEKISKEETWEIRHKVMWPNKELDYVKLKDDDFGIHYGIFHENQLVSVISLFIDNEKAQFRKFATMEEYQSKGYGSKLLKHVINEAKIQGAKTICCNARRNKTSFYKKFGLIETTKIFEKGGTDYILMEKQL</sequence>
<dbReference type="Pfam" id="PF20095">
    <property type="entry name" value="DUF6485"/>
    <property type="match status" value="1"/>
</dbReference>
<evidence type="ECO:0000313" key="3">
    <source>
        <dbReference type="Proteomes" id="UP000184447"/>
    </source>
</evidence>
<gene>
    <name evidence="2" type="ORF">SAMN02745207_03033</name>
</gene>
<dbReference type="InterPro" id="IPR000182">
    <property type="entry name" value="GNAT_dom"/>
</dbReference>
<dbReference type="Gene3D" id="3.40.630.30">
    <property type="match status" value="1"/>
</dbReference>
<dbReference type="InterPro" id="IPR016181">
    <property type="entry name" value="Acyl_CoA_acyltransferase"/>
</dbReference>